<keyword evidence="2" id="KW-1133">Transmembrane helix</keyword>
<evidence type="ECO:0000313" key="4">
    <source>
        <dbReference type="Proteomes" id="UP000199025"/>
    </source>
</evidence>
<feature type="region of interest" description="Disordered" evidence="1">
    <location>
        <begin position="30"/>
        <end position="55"/>
    </location>
</feature>
<keyword evidence="2" id="KW-0812">Transmembrane</keyword>
<protein>
    <submittedName>
        <fullName evidence="3">Uncharacterized protein</fullName>
    </submittedName>
</protein>
<keyword evidence="2" id="KW-0472">Membrane</keyword>
<gene>
    <name evidence="3" type="ORF">SAMN05421835_1621</name>
</gene>
<feature type="transmembrane region" description="Helical" evidence="2">
    <location>
        <begin position="95"/>
        <end position="121"/>
    </location>
</feature>
<dbReference type="AlphaFoldDB" id="A0A1I4DUF9"/>
<dbReference type="STRING" id="115433.SAMN05421835_1621"/>
<evidence type="ECO:0000256" key="2">
    <source>
        <dbReference type="SAM" id="Phobius"/>
    </source>
</evidence>
<accession>A0A1I4DUF9</accession>
<evidence type="ECO:0000313" key="3">
    <source>
        <dbReference type="EMBL" id="SFK97025.1"/>
    </source>
</evidence>
<proteinExistence type="predicted"/>
<feature type="compositionally biased region" description="Low complexity" evidence="1">
    <location>
        <begin position="334"/>
        <end position="346"/>
    </location>
</feature>
<dbReference type="EMBL" id="FORP01000062">
    <property type="protein sequence ID" value="SFK97025.1"/>
    <property type="molecule type" value="Genomic_DNA"/>
</dbReference>
<dbReference type="Proteomes" id="UP000199025">
    <property type="component" value="Unassembled WGS sequence"/>
</dbReference>
<sequence>MGVPGFRVGAGPRGSYISLGDGLVSYRATVRPSRGSTKRPAPAARPLPDPQSPGDVVLSDVSGATTIEMAEVGSSELVTQLNDAARSPLFWPWSLALTLVLTVLSPWVLLAGVPLTVWLFWKDRVRRTVVAFYDVQGPEATRFQRLVDSFGQARTAQRAWHVVASGAVSTTHQHKTNAGASALVKRVPLTMGVGGPRHLSSNIAIPSLATPRRSIYLLPDRVLVRDGRHYADIACGSLRSEAALQRFIEDGSVPSDSLVLGHTWQYVNVKGGPDRRFKNNRKLPILQYGRLSLTGSGGYQAIFDFSTPRASSVLGESLTAMSAALVAPPPRRQPASGGPSPSVPSVDLDRLVENGVKPLPRRRLSAQGRVSVVGESHYQEALRRAVGGAAAGTEPERHLPVVATLVPEPENRHDPCAVRVDVVTGAGTATVGYLSRSDARAYQPPLLTMLRQGRIGTCPAKVTGGAAGRSYGIYLHLADPQALLLHNLVDDADLLEPARLVTVIREEDHQETLAPYHRAGSPRTFLAAELVSSTVSRGKYEGAYAVEVRLDGARVGELTAAMSARYQNLIVEAETRGTQPMCEAMLTHGARGYQIDLLLPNVR</sequence>
<reference evidence="3 4" key="1">
    <citation type="submission" date="2016-10" db="EMBL/GenBank/DDBJ databases">
        <authorList>
            <person name="de Groot N.N."/>
        </authorList>
    </citation>
    <scope>NUCLEOTIDE SEQUENCE [LARGE SCALE GENOMIC DNA]</scope>
    <source>
        <strain evidence="3 4">DSM 44468</strain>
    </source>
</reference>
<name>A0A1I4DUF9_9PSEU</name>
<dbReference type="Gene3D" id="3.30.70.2330">
    <property type="match status" value="1"/>
</dbReference>
<organism evidence="3 4">
    <name type="scientific">Amycolatopsis sacchari</name>
    <dbReference type="NCBI Taxonomy" id="115433"/>
    <lineage>
        <taxon>Bacteria</taxon>
        <taxon>Bacillati</taxon>
        <taxon>Actinomycetota</taxon>
        <taxon>Actinomycetes</taxon>
        <taxon>Pseudonocardiales</taxon>
        <taxon>Pseudonocardiaceae</taxon>
        <taxon>Amycolatopsis</taxon>
    </lineage>
</organism>
<evidence type="ECO:0000256" key="1">
    <source>
        <dbReference type="SAM" id="MobiDB-lite"/>
    </source>
</evidence>
<keyword evidence="4" id="KW-1185">Reference proteome</keyword>
<feature type="region of interest" description="Disordered" evidence="1">
    <location>
        <begin position="328"/>
        <end position="347"/>
    </location>
</feature>